<proteinExistence type="predicted"/>
<feature type="compositionally biased region" description="Basic and acidic residues" evidence="5">
    <location>
        <begin position="39"/>
        <end position="53"/>
    </location>
</feature>
<dbReference type="KEGG" id="ehx:EMIHUDRAFT_238755"/>
<dbReference type="HOGENOM" id="CLU_061080_0_0_1"/>
<evidence type="ECO:0000256" key="1">
    <source>
        <dbReference type="ARBA" id="ARBA00004141"/>
    </source>
</evidence>
<evidence type="ECO:0000313" key="9">
    <source>
        <dbReference type="Proteomes" id="UP000013827"/>
    </source>
</evidence>
<dbReference type="AlphaFoldDB" id="A0A0D3JL42"/>
<evidence type="ECO:0000256" key="6">
    <source>
        <dbReference type="SAM" id="Phobius"/>
    </source>
</evidence>
<keyword evidence="4 6" id="KW-0472">Membrane</keyword>
<sequence length="383" mass="41001">MPQGPSPPTRVRARSTELLSRPRDDIHASMPSPPAEQDFTTRAETTEAERSCVADENAWTHPPSIICPPGADSSGSSSSSSETPTPARPSSPAAPIMRTIASVGSMLESLQSSKATVAPVASLKLYDGLGSDQVREITVDRLKWAFFSLGLRAGVASTLFVLLVGFVIAGSETASVEAIAALYYPLFRAMLLLSYFGILFGVLLFAWKRCGIDYTAILGVDGGRTNVHAVVRASTSLMGLNFSAFVLYWLALLGIVPHAHAWPASALLLTLAYLLWPLDQERNETAPFDHMAEWSDAAQRADCARCVGRVLLAGLVPGTVLLAGLVPTTFASSFVADILTSMPKLFIDLLQAVVQRQEYAAGSNTRPPRRRALSQTLPNTEGS</sequence>
<keyword evidence="2 6" id="KW-0812">Transmembrane</keyword>
<accession>A0A0D3JL42</accession>
<reference evidence="9" key="1">
    <citation type="journal article" date="2013" name="Nature">
        <title>Pan genome of the phytoplankton Emiliania underpins its global distribution.</title>
        <authorList>
            <person name="Read B.A."/>
            <person name="Kegel J."/>
            <person name="Klute M.J."/>
            <person name="Kuo A."/>
            <person name="Lefebvre S.C."/>
            <person name="Maumus F."/>
            <person name="Mayer C."/>
            <person name="Miller J."/>
            <person name="Monier A."/>
            <person name="Salamov A."/>
            <person name="Young J."/>
            <person name="Aguilar M."/>
            <person name="Claverie J.M."/>
            <person name="Frickenhaus S."/>
            <person name="Gonzalez K."/>
            <person name="Herman E.K."/>
            <person name="Lin Y.C."/>
            <person name="Napier J."/>
            <person name="Ogata H."/>
            <person name="Sarno A.F."/>
            <person name="Shmutz J."/>
            <person name="Schroeder D."/>
            <person name="de Vargas C."/>
            <person name="Verret F."/>
            <person name="von Dassow P."/>
            <person name="Valentin K."/>
            <person name="Van de Peer Y."/>
            <person name="Wheeler G."/>
            <person name="Dacks J.B."/>
            <person name="Delwiche C.F."/>
            <person name="Dyhrman S.T."/>
            <person name="Glockner G."/>
            <person name="John U."/>
            <person name="Richards T."/>
            <person name="Worden A.Z."/>
            <person name="Zhang X."/>
            <person name="Grigoriev I.V."/>
            <person name="Allen A.E."/>
            <person name="Bidle K."/>
            <person name="Borodovsky M."/>
            <person name="Bowler C."/>
            <person name="Brownlee C."/>
            <person name="Cock J.M."/>
            <person name="Elias M."/>
            <person name="Gladyshev V.N."/>
            <person name="Groth M."/>
            <person name="Guda C."/>
            <person name="Hadaegh A."/>
            <person name="Iglesias-Rodriguez M.D."/>
            <person name="Jenkins J."/>
            <person name="Jones B.M."/>
            <person name="Lawson T."/>
            <person name="Leese F."/>
            <person name="Lindquist E."/>
            <person name="Lobanov A."/>
            <person name="Lomsadze A."/>
            <person name="Malik S.B."/>
            <person name="Marsh M.E."/>
            <person name="Mackinder L."/>
            <person name="Mock T."/>
            <person name="Mueller-Roeber B."/>
            <person name="Pagarete A."/>
            <person name="Parker M."/>
            <person name="Probert I."/>
            <person name="Quesneville H."/>
            <person name="Raines C."/>
            <person name="Rensing S.A."/>
            <person name="Riano-Pachon D.M."/>
            <person name="Richier S."/>
            <person name="Rokitta S."/>
            <person name="Shiraiwa Y."/>
            <person name="Soanes D.M."/>
            <person name="van der Giezen M."/>
            <person name="Wahlund T.M."/>
            <person name="Williams B."/>
            <person name="Wilson W."/>
            <person name="Wolfe G."/>
            <person name="Wurch L.L."/>
        </authorList>
    </citation>
    <scope>NUCLEOTIDE SEQUENCE</scope>
</reference>
<evidence type="ECO:0000256" key="2">
    <source>
        <dbReference type="ARBA" id="ARBA00022692"/>
    </source>
</evidence>
<dbReference type="Proteomes" id="UP000013827">
    <property type="component" value="Unassembled WGS sequence"/>
</dbReference>
<evidence type="ECO:0000256" key="4">
    <source>
        <dbReference type="ARBA" id="ARBA00023136"/>
    </source>
</evidence>
<feature type="region of interest" description="Disordered" evidence="5">
    <location>
        <begin position="361"/>
        <end position="383"/>
    </location>
</feature>
<feature type="transmembrane region" description="Helical" evidence="6">
    <location>
        <begin position="189"/>
        <end position="207"/>
    </location>
</feature>
<feature type="compositionally biased region" description="Low complexity" evidence="5">
    <location>
        <begin position="68"/>
        <end position="94"/>
    </location>
</feature>
<evidence type="ECO:0000256" key="5">
    <source>
        <dbReference type="SAM" id="MobiDB-lite"/>
    </source>
</evidence>
<protein>
    <recommendedName>
        <fullName evidence="7">EXS domain-containing protein</fullName>
    </recommendedName>
</protein>
<name>A0A0D3JL42_EMIH1</name>
<dbReference type="EnsemblProtists" id="EOD24227">
    <property type="protein sequence ID" value="EOD24227"/>
    <property type="gene ID" value="EMIHUDRAFT_238755"/>
</dbReference>
<feature type="domain" description="EXS" evidence="7">
    <location>
        <begin position="184"/>
        <end position="353"/>
    </location>
</feature>
<dbReference type="GO" id="GO:0006817">
    <property type="term" value="P:phosphate ion transport"/>
    <property type="evidence" value="ECO:0007669"/>
    <property type="project" value="TreeGrafter"/>
</dbReference>
<comment type="subcellular location">
    <subcellularLocation>
        <location evidence="1">Membrane</location>
        <topology evidence="1">Multi-pass membrane protein</topology>
    </subcellularLocation>
</comment>
<dbReference type="GeneID" id="17269804"/>
<feature type="transmembrane region" description="Helical" evidence="6">
    <location>
        <begin position="144"/>
        <end position="169"/>
    </location>
</feature>
<feature type="transmembrane region" description="Helical" evidence="6">
    <location>
        <begin position="261"/>
        <end position="278"/>
    </location>
</feature>
<organism evidence="8 9">
    <name type="scientific">Emiliania huxleyi (strain CCMP1516)</name>
    <dbReference type="NCBI Taxonomy" id="280463"/>
    <lineage>
        <taxon>Eukaryota</taxon>
        <taxon>Haptista</taxon>
        <taxon>Haptophyta</taxon>
        <taxon>Prymnesiophyceae</taxon>
        <taxon>Isochrysidales</taxon>
        <taxon>Noelaerhabdaceae</taxon>
        <taxon>Emiliania</taxon>
    </lineage>
</organism>
<evidence type="ECO:0000313" key="8">
    <source>
        <dbReference type="EnsemblProtists" id="EOD24227"/>
    </source>
</evidence>
<dbReference type="InterPro" id="IPR004342">
    <property type="entry name" value="EXS_C"/>
</dbReference>
<evidence type="ECO:0000256" key="3">
    <source>
        <dbReference type="ARBA" id="ARBA00022989"/>
    </source>
</evidence>
<dbReference type="GO" id="GO:0000822">
    <property type="term" value="F:inositol hexakisphosphate binding"/>
    <property type="evidence" value="ECO:0007669"/>
    <property type="project" value="TreeGrafter"/>
</dbReference>
<dbReference type="GO" id="GO:0005794">
    <property type="term" value="C:Golgi apparatus"/>
    <property type="evidence" value="ECO:0007669"/>
    <property type="project" value="TreeGrafter"/>
</dbReference>
<dbReference type="GO" id="GO:0016036">
    <property type="term" value="P:cellular response to phosphate starvation"/>
    <property type="evidence" value="ECO:0007669"/>
    <property type="project" value="TreeGrafter"/>
</dbReference>
<dbReference type="PANTHER" id="PTHR10783:SF103">
    <property type="entry name" value="SOLUTE CARRIER FAMILY 53 MEMBER 1"/>
    <property type="match status" value="1"/>
</dbReference>
<keyword evidence="3 6" id="KW-1133">Transmembrane helix</keyword>
<evidence type="ECO:0000259" key="7">
    <source>
        <dbReference type="Pfam" id="PF03124"/>
    </source>
</evidence>
<reference evidence="8" key="2">
    <citation type="submission" date="2024-10" db="UniProtKB">
        <authorList>
            <consortium name="EnsemblProtists"/>
        </authorList>
    </citation>
    <scope>IDENTIFICATION</scope>
</reference>
<dbReference type="Pfam" id="PF03124">
    <property type="entry name" value="EXS"/>
    <property type="match status" value="1"/>
</dbReference>
<dbReference type="PANTHER" id="PTHR10783">
    <property type="entry name" value="XENOTROPIC AND POLYTROPIC RETROVIRUS RECEPTOR 1-RELATED"/>
    <property type="match status" value="1"/>
</dbReference>
<dbReference type="PaxDb" id="2903-EOD24227"/>
<feature type="region of interest" description="Disordered" evidence="5">
    <location>
        <begin position="1"/>
        <end position="94"/>
    </location>
</feature>
<dbReference type="GO" id="GO:0005886">
    <property type="term" value="C:plasma membrane"/>
    <property type="evidence" value="ECO:0007669"/>
    <property type="project" value="TreeGrafter"/>
</dbReference>
<feature type="transmembrane region" description="Helical" evidence="6">
    <location>
        <begin position="237"/>
        <end position="255"/>
    </location>
</feature>
<dbReference type="RefSeq" id="XP_005776656.1">
    <property type="nucleotide sequence ID" value="XM_005776599.1"/>
</dbReference>
<feature type="compositionally biased region" description="Polar residues" evidence="5">
    <location>
        <begin position="373"/>
        <end position="383"/>
    </location>
</feature>
<keyword evidence="9" id="KW-1185">Reference proteome</keyword>